<reference evidence="1 2" key="1">
    <citation type="submission" date="2019-05" db="EMBL/GenBank/DDBJ databases">
        <title>The metagenome of a microbial culture collection derived from dairy environment covers the genomic content of the human microbiome.</title>
        <authorList>
            <person name="Roder T."/>
            <person name="Wuthrich D."/>
            <person name="Sattari Z."/>
            <person name="Von Ah U."/>
            <person name="Bar C."/>
            <person name="Ronchi F."/>
            <person name="Macpherson A.J."/>
            <person name="Ganal-Vonarburg S.C."/>
            <person name="Bruggmann R."/>
            <person name="Vergeres G."/>
        </authorList>
    </citation>
    <scope>NUCLEOTIDE SEQUENCE [LARGE SCALE GENOMIC DNA]</scope>
    <source>
        <strain evidence="1 2">FAM 24227</strain>
    </source>
</reference>
<dbReference type="GO" id="GO:0005829">
    <property type="term" value="C:cytosol"/>
    <property type="evidence" value="ECO:0007669"/>
    <property type="project" value="TreeGrafter"/>
</dbReference>
<dbReference type="RefSeq" id="WP_138404479.1">
    <property type="nucleotide sequence ID" value="NZ_VBSP01000016.1"/>
</dbReference>
<dbReference type="NCBIfam" id="TIGR01484">
    <property type="entry name" value="HAD-SF-IIB"/>
    <property type="match status" value="1"/>
</dbReference>
<dbReference type="GO" id="GO:0000287">
    <property type="term" value="F:magnesium ion binding"/>
    <property type="evidence" value="ECO:0007669"/>
    <property type="project" value="TreeGrafter"/>
</dbReference>
<dbReference type="SUPFAM" id="SSF56784">
    <property type="entry name" value="HAD-like"/>
    <property type="match status" value="1"/>
</dbReference>
<dbReference type="GO" id="GO:0016791">
    <property type="term" value="F:phosphatase activity"/>
    <property type="evidence" value="ECO:0007669"/>
    <property type="project" value="UniProtKB-ARBA"/>
</dbReference>
<evidence type="ECO:0000313" key="1">
    <source>
        <dbReference type="EMBL" id="TLQ41495.1"/>
    </source>
</evidence>
<sequence length="281" mass="31430">MTRDIQLVAIDLDGTLLRDDKSLSQENVDAIKEAIEQGVQVVICTGRTLPSIQYLSKQLPQGDGDEYLILQNGAVIHQLPDLNIVHETILTEGDRQAIYDIFKEYRSEEVQMVAFDPDKLYLVDDETANPTVVQDAKTLSTDITLAKFEEVLNLETLYKIVVFGGVEFIDDYLEKIPNELYEQVHIVRSLPVAIEFIPKLANKANGLNALIQLLDIKAEDIMTIGDELNDYEMVKMAGLGVAMENGHPEVKRVADELTLTNNENGVAHAIRKFVTQPPHNS</sequence>
<dbReference type="OrthoDB" id="9790031at2"/>
<dbReference type="Pfam" id="PF08282">
    <property type="entry name" value="Hydrolase_3"/>
    <property type="match status" value="1"/>
</dbReference>
<dbReference type="AlphaFoldDB" id="A0A5R9E0E1"/>
<accession>A0A5R9E0E1</accession>
<dbReference type="CDD" id="cd07516">
    <property type="entry name" value="HAD_Pase"/>
    <property type="match status" value="1"/>
</dbReference>
<comment type="caution">
    <text evidence="1">The sequence shown here is derived from an EMBL/GenBank/DDBJ whole genome shotgun (WGS) entry which is preliminary data.</text>
</comment>
<dbReference type="InterPro" id="IPR000150">
    <property type="entry name" value="Cof"/>
</dbReference>
<dbReference type="InterPro" id="IPR036412">
    <property type="entry name" value="HAD-like_sf"/>
</dbReference>
<name>A0A5R9E0E1_9LACT</name>
<dbReference type="SFLD" id="SFLDG01144">
    <property type="entry name" value="C2.B.4:_PGP_Like"/>
    <property type="match status" value="1"/>
</dbReference>
<dbReference type="Gene3D" id="3.40.50.1000">
    <property type="entry name" value="HAD superfamily/HAD-like"/>
    <property type="match status" value="1"/>
</dbReference>
<dbReference type="NCBIfam" id="TIGR00099">
    <property type="entry name" value="Cof-subfamily"/>
    <property type="match status" value="1"/>
</dbReference>
<dbReference type="PANTHER" id="PTHR10000">
    <property type="entry name" value="PHOSPHOSERINE PHOSPHATASE"/>
    <property type="match status" value="1"/>
</dbReference>
<evidence type="ECO:0000313" key="2">
    <source>
        <dbReference type="Proteomes" id="UP000306420"/>
    </source>
</evidence>
<dbReference type="PANTHER" id="PTHR10000:SF8">
    <property type="entry name" value="HAD SUPERFAMILY HYDROLASE-LIKE, TYPE 3"/>
    <property type="match status" value="1"/>
</dbReference>
<dbReference type="SFLD" id="SFLDS00003">
    <property type="entry name" value="Haloacid_Dehalogenase"/>
    <property type="match status" value="1"/>
</dbReference>
<protein>
    <submittedName>
        <fullName evidence="1">HAD family phosphatase</fullName>
    </submittedName>
</protein>
<dbReference type="SFLD" id="SFLDG01140">
    <property type="entry name" value="C2.B:_Phosphomannomutase_and_P"/>
    <property type="match status" value="1"/>
</dbReference>
<dbReference type="Proteomes" id="UP000306420">
    <property type="component" value="Unassembled WGS sequence"/>
</dbReference>
<dbReference type="Gene3D" id="3.30.1240.10">
    <property type="match status" value="1"/>
</dbReference>
<gene>
    <name evidence="1" type="ORF">FEZ33_05890</name>
</gene>
<dbReference type="EMBL" id="VBSP01000016">
    <property type="protein sequence ID" value="TLQ41495.1"/>
    <property type="molecule type" value="Genomic_DNA"/>
</dbReference>
<proteinExistence type="predicted"/>
<dbReference type="InterPro" id="IPR023214">
    <property type="entry name" value="HAD_sf"/>
</dbReference>
<dbReference type="InterPro" id="IPR006379">
    <property type="entry name" value="HAD-SF_hydro_IIB"/>
</dbReference>
<organism evidence="1 2">
    <name type="scientific">Ruoffia tabacinasalis</name>
    <dbReference type="NCBI Taxonomy" id="87458"/>
    <lineage>
        <taxon>Bacteria</taxon>
        <taxon>Bacillati</taxon>
        <taxon>Bacillota</taxon>
        <taxon>Bacilli</taxon>
        <taxon>Lactobacillales</taxon>
        <taxon>Aerococcaceae</taxon>
        <taxon>Ruoffia</taxon>
    </lineage>
</organism>